<protein>
    <submittedName>
        <fullName evidence="1">Uncharacterized protein</fullName>
    </submittedName>
</protein>
<dbReference type="Proteomes" id="UP000024635">
    <property type="component" value="Unassembled WGS sequence"/>
</dbReference>
<dbReference type="STRING" id="53326.A0A016TWZ9"/>
<proteinExistence type="predicted"/>
<evidence type="ECO:0000313" key="2">
    <source>
        <dbReference type="Proteomes" id="UP000024635"/>
    </source>
</evidence>
<dbReference type="OrthoDB" id="5786419at2759"/>
<dbReference type="PANTHER" id="PTHR37427:SF2">
    <property type="entry name" value="SECRETED PROTEIN"/>
    <property type="match status" value="1"/>
</dbReference>
<organism evidence="1 2">
    <name type="scientific">Ancylostoma ceylanicum</name>
    <dbReference type="NCBI Taxonomy" id="53326"/>
    <lineage>
        <taxon>Eukaryota</taxon>
        <taxon>Metazoa</taxon>
        <taxon>Ecdysozoa</taxon>
        <taxon>Nematoda</taxon>
        <taxon>Chromadorea</taxon>
        <taxon>Rhabditida</taxon>
        <taxon>Rhabditina</taxon>
        <taxon>Rhabditomorpha</taxon>
        <taxon>Strongyloidea</taxon>
        <taxon>Ancylostomatidae</taxon>
        <taxon>Ancylostomatinae</taxon>
        <taxon>Ancylostoma</taxon>
    </lineage>
</organism>
<gene>
    <name evidence="1" type="primary">Acey_s0072.g700</name>
    <name evidence="1" type="synonym">Acey-Y102A11A.5</name>
    <name evidence="1" type="ORF">Y032_0072g700</name>
</gene>
<reference evidence="2" key="1">
    <citation type="journal article" date="2015" name="Nat. Genet.">
        <title>The genome and transcriptome of the zoonotic hookworm Ancylostoma ceylanicum identify infection-specific gene families.</title>
        <authorList>
            <person name="Schwarz E.M."/>
            <person name="Hu Y."/>
            <person name="Antoshechkin I."/>
            <person name="Miller M.M."/>
            <person name="Sternberg P.W."/>
            <person name="Aroian R.V."/>
        </authorList>
    </citation>
    <scope>NUCLEOTIDE SEQUENCE</scope>
    <source>
        <strain evidence="2">HY135</strain>
    </source>
</reference>
<accession>A0A016TWZ9</accession>
<dbReference type="PANTHER" id="PTHR37427">
    <property type="entry name" value="PROTEIN CBG20963-RELATED"/>
    <property type="match status" value="1"/>
</dbReference>
<sequence length="129" mass="14550">MSAVIRLLAILCCILAITDSFRCKIIVRVTSKTDKKFKALVVVPALGIRSQPMIFNGKTTKKVKVDGEECGRKPWIIRTYKWKNNSWKPARNMTAKLQGQGWIRVVVRDDLRPAPLDRFGVMCSEGLCG</sequence>
<keyword evidence="2" id="KW-1185">Reference proteome</keyword>
<name>A0A016TWZ9_9BILA</name>
<comment type="caution">
    <text evidence="1">The sequence shown here is derived from an EMBL/GenBank/DDBJ whole genome shotgun (WGS) entry which is preliminary data.</text>
</comment>
<dbReference type="AlphaFoldDB" id="A0A016TWZ9"/>
<evidence type="ECO:0000313" key="1">
    <source>
        <dbReference type="EMBL" id="EYC07132.1"/>
    </source>
</evidence>
<dbReference type="EMBL" id="JARK01001408">
    <property type="protein sequence ID" value="EYC07132.1"/>
    <property type="molecule type" value="Genomic_DNA"/>
</dbReference>